<dbReference type="InterPro" id="IPR036909">
    <property type="entry name" value="Cyt_c-like_dom_sf"/>
</dbReference>
<dbReference type="GO" id="GO:0020037">
    <property type="term" value="F:heme binding"/>
    <property type="evidence" value="ECO:0007669"/>
    <property type="project" value="InterPro"/>
</dbReference>
<gene>
    <name evidence="4" type="ORF">Poly30_22990</name>
</gene>
<dbReference type="GO" id="GO:0009055">
    <property type="term" value="F:electron transfer activity"/>
    <property type="evidence" value="ECO:0007669"/>
    <property type="project" value="InterPro"/>
</dbReference>
<sequence>MFTKRCCGDRGTAVSLWGMSFPLVAALILLPSPVSSTASERPDFATEVRPILARRCFACHGNDEETREAGLRLDSFAAATRDRDGFPAVLPGRPDDSEMIARIIDEFDPMPPESTGESLDAGEIDVLRRWIEGGAEYAPHWAFVAPERPETPGPEGVHPIDAFVAEQHATRGLDWSPQADDYTLFRRLSLDLTGLPPEPEAARAFAESRDPGKYDAAVEALLDSPAYAERWAAVWLDLARYADSSGHGSDPLREIWRYRDWVIDAFDRNMPFDEFTEKQLAGDLLPDADVESRLATAFHRNTMTNTEGGTDNEEFRVLAVKDRVNTTMSVWMGLTAGCAECHSHKYDPISHVEYYQLFDLFNQTEDADRDDDRPRLATPTPEQKVRYDAARKDLDEAEARLRGSLPNEGTPARLARERQLLERVARQRWTPVMPDDVPGGLEGARLYADGTVLNADTAARARQRVTWLSSEAAPLRALRLDAVSDPSLPRGGPGLAPENGNFVLTDLALRATRIDVAPVEAASVRIELPGESRILSIAEVELLGPEGAPMAGALVNARQSTTGYGGEAGRAVDGRTEGSYELGSVTHTAESANPWWEAELAAPLLVSGVRVWPRTDGTLESRLHGFRVVLLDGGGAEVWRSALAPAPAGDGLVPDADPFQDVGPVVGQPLLLRALGATHEQKGFDAARAVDGIVGSEDGWAIGGGQGAGQAAVFALPALEPGYYRWDVTLAQEFGGHLLGKWRLSTSAEVNEPLLLSSAAESALRKVAEDRDAAESKAALEAILAHDADYLALVAQRDEARARLEAIRVPTTPVMVELPAERRRTTHVLTRGNFLQPEDEVRAAVPAVFPPLPDGVEPDRLALAKWLMSDVNPLTSRVTVNRVWARLFGRGLVPSEGDFGSQAELPSHPKLLDWLAVEFRTSGWDHKALLRTLVHTRTYRQSSDVRGTDVDKDPEGVWLSRYPRQRLEAEMVRDSVLAASGLLSHKRFGPSVFPPQPEGLWQAAFNGQRSWMESEGEDRYRRGLYVFLRRTVPYPMLATFDAPSRESCTVQRIPTNTPLQAFVTLNDPVFVEASQALARRSLEATGSGGDDASVKPSDVIERMLWFCLSRPPAADQVAILEALHADALLAFEVDPDAAMDFGHASVGETLSPPERAAWTLVASAALNLDRALTKE</sequence>
<feature type="domain" description="DUF1549" evidence="1">
    <location>
        <begin position="159"/>
        <end position="365"/>
    </location>
</feature>
<organism evidence="4 5">
    <name type="scientific">Saltatorellus ferox</name>
    <dbReference type="NCBI Taxonomy" id="2528018"/>
    <lineage>
        <taxon>Bacteria</taxon>
        <taxon>Pseudomonadati</taxon>
        <taxon>Planctomycetota</taxon>
        <taxon>Planctomycetia</taxon>
        <taxon>Planctomycetia incertae sedis</taxon>
        <taxon>Saltatorellus</taxon>
    </lineage>
</organism>
<feature type="domain" description="DUF1553" evidence="2">
    <location>
        <begin position="859"/>
        <end position="1122"/>
    </location>
</feature>
<keyword evidence="5" id="KW-1185">Reference proteome</keyword>
<dbReference type="Gene3D" id="2.60.120.260">
    <property type="entry name" value="Galactose-binding domain-like"/>
    <property type="match status" value="1"/>
</dbReference>
<proteinExistence type="predicted"/>
<dbReference type="AlphaFoldDB" id="A0A518ERR1"/>
<dbReference type="Pfam" id="PF22633">
    <property type="entry name" value="F5_F8_type_C_2"/>
    <property type="match status" value="1"/>
</dbReference>
<dbReference type="Proteomes" id="UP000320390">
    <property type="component" value="Chromosome"/>
</dbReference>
<feature type="domain" description="Cytochrome C Planctomycete-type" evidence="3">
    <location>
        <begin position="56"/>
        <end position="113"/>
    </location>
</feature>
<dbReference type="Pfam" id="PF07587">
    <property type="entry name" value="PSD1"/>
    <property type="match status" value="1"/>
</dbReference>
<protein>
    <submittedName>
        <fullName evidence="4">Planctomycete cytochrome C</fullName>
    </submittedName>
</protein>
<evidence type="ECO:0000259" key="3">
    <source>
        <dbReference type="Pfam" id="PF07635"/>
    </source>
</evidence>
<dbReference type="InterPro" id="IPR011444">
    <property type="entry name" value="DUF1549"/>
</dbReference>
<evidence type="ECO:0000313" key="4">
    <source>
        <dbReference type="EMBL" id="QDV06784.1"/>
    </source>
</evidence>
<evidence type="ECO:0000313" key="5">
    <source>
        <dbReference type="Proteomes" id="UP000320390"/>
    </source>
</evidence>
<dbReference type="InterPro" id="IPR008979">
    <property type="entry name" value="Galactose-bd-like_sf"/>
</dbReference>
<dbReference type="SUPFAM" id="SSF46626">
    <property type="entry name" value="Cytochrome c"/>
    <property type="match status" value="1"/>
</dbReference>
<reference evidence="4 5" key="1">
    <citation type="submission" date="2019-02" db="EMBL/GenBank/DDBJ databases">
        <title>Deep-cultivation of Planctomycetes and their phenomic and genomic characterization uncovers novel biology.</title>
        <authorList>
            <person name="Wiegand S."/>
            <person name="Jogler M."/>
            <person name="Boedeker C."/>
            <person name="Pinto D."/>
            <person name="Vollmers J."/>
            <person name="Rivas-Marin E."/>
            <person name="Kohn T."/>
            <person name="Peeters S.H."/>
            <person name="Heuer A."/>
            <person name="Rast P."/>
            <person name="Oberbeckmann S."/>
            <person name="Bunk B."/>
            <person name="Jeske O."/>
            <person name="Meyerdierks A."/>
            <person name="Storesund J.E."/>
            <person name="Kallscheuer N."/>
            <person name="Luecker S."/>
            <person name="Lage O.M."/>
            <person name="Pohl T."/>
            <person name="Merkel B.J."/>
            <person name="Hornburger P."/>
            <person name="Mueller R.-W."/>
            <person name="Bruemmer F."/>
            <person name="Labrenz M."/>
            <person name="Spormann A.M."/>
            <person name="Op den Camp H."/>
            <person name="Overmann J."/>
            <person name="Amann R."/>
            <person name="Jetten M.S.M."/>
            <person name="Mascher T."/>
            <person name="Medema M.H."/>
            <person name="Devos D.P."/>
            <person name="Kaster A.-K."/>
            <person name="Ovreas L."/>
            <person name="Rohde M."/>
            <person name="Galperin M.Y."/>
            <person name="Jogler C."/>
        </authorList>
    </citation>
    <scope>NUCLEOTIDE SEQUENCE [LARGE SCALE GENOMIC DNA]</scope>
    <source>
        <strain evidence="4 5">Poly30</strain>
    </source>
</reference>
<dbReference type="PANTHER" id="PTHR35889:SF3">
    <property type="entry name" value="F-BOX DOMAIN-CONTAINING PROTEIN"/>
    <property type="match status" value="1"/>
</dbReference>
<accession>A0A518ERR1</accession>
<dbReference type="Pfam" id="PF07635">
    <property type="entry name" value="PSCyt1"/>
    <property type="match status" value="1"/>
</dbReference>
<dbReference type="PANTHER" id="PTHR35889">
    <property type="entry name" value="CYCLOINULO-OLIGOSACCHARIDE FRUCTANOTRANSFERASE-RELATED"/>
    <property type="match status" value="1"/>
</dbReference>
<name>A0A518ERR1_9BACT</name>
<dbReference type="InterPro" id="IPR022655">
    <property type="entry name" value="DUF1553"/>
</dbReference>
<dbReference type="SUPFAM" id="SSF49785">
    <property type="entry name" value="Galactose-binding domain-like"/>
    <property type="match status" value="1"/>
</dbReference>
<dbReference type="Pfam" id="PF07583">
    <property type="entry name" value="PSCyt2"/>
    <property type="match status" value="1"/>
</dbReference>
<dbReference type="EMBL" id="CP036434">
    <property type="protein sequence ID" value="QDV06784.1"/>
    <property type="molecule type" value="Genomic_DNA"/>
</dbReference>
<evidence type="ECO:0000259" key="2">
    <source>
        <dbReference type="Pfam" id="PF07587"/>
    </source>
</evidence>
<dbReference type="InterPro" id="IPR011429">
    <property type="entry name" value="Cyt_c_Planctomycete-type"/>
</dbReference>
<evidence type="ECO:0000259" key="1">
    <source>
        <dbReference type="Pfam" id="PF07583"/>
    </source>
</evidence>